<comment type="subcellular location">
    <subcellularLocation>
        <location evidence="2">Bacterial flagellum basal body</location>
    </subcellularLocation>
</comment>
<comment type="similarity">
    <text evidence="1">Belongs to the flagella basal body rod proteins family.</text>
</comment>
<keyword evidence="4" id="KW-0969">Cilium</keyword>
<keyword evidence="5" id="KW-1185">Reference proteome</keyword>
<dbReference type="AlphaFoldDB" id="A0A923SCL7"/>
<proteinExistence type="inferred from homology"/>
<keyword evidence="4" id="KW-0282">Flagellum</keyword>
<dbReference type="GO" id="GO:0030694">
    <property type="term" value="C:bacterial-type flagellum basal body, rod"/>
    <property type="evidence" value="ECO:0007669"/>
    <property type="project" value="UniProtKB-UniRule"/>
</dbReference>
<name>A0A923SCL7_9BURK</name>
<dbReference type="GO" id="GO:0071973">
    <property type="term" value="P:bacterial-type flagellum-dependent cell motility"/>
    <property type="evidence" value="ECO:0007669"/>
    <property type="project" value="UniProtKB-UniRule"/>
</dbReference>
<sequence>MDYQQAFAISAAGMRVERTRVEIASLNLANANTVSSPVAVGFQPLRVLATAGGTFANLVAGDVAASLPLASVEPSPVRPRLVLDPGHPLADERGFVAYPGVDPAAEMVTLMAAARAYEANVAALGTARALALKTLEIGRTP</sequence>
<reference evidence="4" key="1">
    <citation type="submission" date="2020-08" db="EMBL/GenBank/DDBJ databases">
        <title>Ramlibacter sp. USB13 16S ribosomal RNA gene genome sequencing and assembly.</title>
        <authorList>
            <person name="Kang M."/>
        </authorList>
    </citation>
    <scope>NUCLEOTIDE SEQUENCE</scope>
    <source>
        <strain evidence="4">USB13</strain>
    </source>
</reference>
<protein>
    <recommendedName>
        <fullName evidence="2">Flagellar basal-body rod protein FlgC</fullName>
    </recommendedName>
</protein>
<dbReference type="Pfam" id="PF06429">
    <property type="entry name" value="Flg_bbr_C"/>
    <property type="match status" value="1"/>
</dbReference>
<comment type="subunit">
    <text evidence="2">The basal body constitutes a major portion of the flagellar organelle and consists of four rings (L,P,S, and M) mounted on a central rod. The rod consists of about 26 subunits of FlgG in the distal portion, and FlgB, FlgC and FlgF are thought to build up the proximal portion of the rod with about 6 subunits each.</text>
</comment>
<dbReference type="RefSeq" id="WP_187077848.1">
    <property type="nucleotide sequence ID" value="NZ_JACORT010000009.1"/>
</dbReference>
<keyword evidence="4" id="KW-0966">Cell projection</keyword>
<dbReference type="Proteomes" id="UP000608513">
    <property type="component" value="Unassembled WGS sequence"/>
</dbReference>
<dbReference type="InterPro" id="IPR010930">
    <property type="entry name" value="Flg_bb/hook_C_dom"/>
</dbReference>
<evidence type="ECO:0000313" key="4">
    <source>
        <dbReference type="EMBL" id="MBC5785096.1"/>
    </source>
</evidence>
<evidence type="ECO:0000259" key="3">
    <source>
        <dbReference type="Pfam" id="PF06429"/>
    </source>
</evidence>
<dbReference type="NCBIfam" id="TIGR01395">
    <property type="entry name" value="FlgC"/>
    <property type="match status" value="1"/>
</dbReference>
<accession>A0A923SCL7</accession>
<evidence type="ECO:0000256" key="1">
    <source>
        <dbReference type="ARBA" id="ARBA00009677"/>
    </source>
</evidence>
<feature type="domain" description="Flagellar basal-body/hook protein C-terminal" evidence="3">
    <location>
        <begin position="93"/>
        <end position="135"/>
    </location>
</feature>
<organism evidence="4 5">
    <name type="scientific">Ramlibacter cellulosilyticus</name>
    <dbReference type="NCBI Taxonomy" id="2764187"/>
    <lineage>
        <taxon>Bacteria</taxon>
        <taxon>Pseudomonadati</taxon>
        <taxon>Pseudomonadota</taxon>
        <taxon>Betaproteobacteria</taxon>
        <taxon>Burkholderiales</taxon>
        <taxon>Comamonadaceae</taxon>
        <taxon>Ramlibacter</taxon>
    </lineage>
</organism>
<comment type="caution">
    <text evidence="4">The sequence shown here is derived from an EMBL/GenBank/DDBJ whole genome shotgun (WGS) entry which is preliminary data.</text>
</comment>
<dbReference type="InterPro" id="IPR006299">
    <property type="entry name" value="FlgC"/>
</dbReference>
<gene>
    <name evidence="4" type="primary">flgC</name>
    <name evidence="4" type="ORF">H8N03_19270</name>
</gene>
<evidence type="ECO:0000256" key="2">
    <source>
        <dbReference type="RuleBase" id="RU362062"/>
    </source>
</evidence>
<evidence type="ECO:0000313" key="5">
    <source>
        <dbReference type="Proteomes" id="UP000608513"/>
    </source>
</evidence>
<keyword evidence="2" id="KW-0975">Bacterial flagellum</keyword>
<dbReference type="EMBL" id="JACORT010000009">
    <property type="protein sequence ID" value="MBC5785096.1"/>
    <property type="molecule type" value="Genomic_DNA"/>
</dbReference>